<feature type="compositionally biased region" description="Acidic residues" evidence="8">
    <location>
        <begin position="1363"/>
        <end position="1375"/>
    </location>
</feature>
<dbReference type="InterPro" id="IPR056473">
    <property type="entry name" value="HEAT_Utp10/HEAT1"/>
</dbReference>
<dbReference type="OMA" id="NDVMWKQ"/>
<dbReference type="InterPro" id="IPR012954">
    <property type="entry name" value="BP28_C_dom"/>
</dbReference>
<evidence type="ECO:0000256" key="7">
    <source>
        <dbReference type="RuleBase" id="RU367065"/>
    </source>
</evidence>
<feature type="domain" description="BP28 C-terminal" evidence="9">
    <location>
        <begin position="2102"/>
        <end position="2272"/>
    </location>
</feature>
<proteinExistence type="inferred from homology"/>
<dbReference type="EMBL" id="KB007805">
    <property type="protein sequence ID" value="ELR25085.1"/>
    <property type="molecule type" value="Genomic_DNA"/>
</dbReference>
<feature type="region of interest" description="Disordered" evidence="8">
    <location>
        <begin position="677"/>
        <end position="699"/>
    </location>
</feature>
<dbReference type="PANTHER" id="PTHR13457">
    <property type="entry name" value="BAP28"/>
    <property type="match status" value="1"/>
</dbReference>
<organism evidence="10 11">
    <name type="scientific">Acanthamoeba castellanii (strain ATCC 30010 / Neff)</name>
    <dbReference type="NCBI Taxonomy" id="1257118"/>
    <lineage>
        <taxon>Eukaryota</taxon>
        <taxon>Amoebozoa</taxon>
        <taxon>Discosea</taxon>
        <taxon>Longamoebia</taxon>
        <taxon>Centramoebida</taxon>
        <taxon>Acanthamoebidae</taxon>
        <taxon>Acanthamoeba</taxon>
    </lineage>
</organism>
<accession>L8HIR6</accession>
<dbReference type="InterPro" id="IPR011989">
    <property type="entry name" value="ARM-like"/>
</dbReference>
<evidence type="ECO:0000313" key="11">
    <source>
        <dbReference type="Proteomes" id="UP000011083"/>
    </source>
</evidence>
<keyword evidence="4 7" id="KW-0698">rRNA processing</keyword>
<evidence type="ECO:0000256" key="3">
    <source>
        <dbReference type="ARBA" id="ARBA00022517"/>
    </source>
</evidence>
<evidence type="ECO:0000256" key="1">
    <source>
        <dbReference type="ARBA" id="ARBA00004604"/>
    </source>
</evidence>
<dbReference type="GO" id="GO:0045943">
    <property type="term" value="P:positive regulation of transcription by RNA polymerase I"/>
    <property type="evidence" value="ECO:0007669"/>
    <property type="project" value="TreeGrafter"/>
</dbReference>
<keyword evidence="5 7" id="KW-0539">Nucleus</keyword>
<keyword evidence="6 7" id="KW-0687">Ribonucleoprotein</keyword>
<dbReference type="Pfam" id="PF23243">
    <property type="entry name" value="HEAT_HEATR1"/>
    <property type="match status" value="1"/>
</dbReference>
<dbReference type="InterPro" id="IPR022125">
    <property type="entry name" value="U3snoRNP10_N"/>
</dbReference>
<dbReference type="GeneID" id="14926128"/>
<keyword evidence="11" id="KW-1185">Reference proteome</keyword>
<feature type="region of interest" description="Disordered" evidence="8">
    <location>
        <begin position="451"/>
        <end position="484"/>
    </location>
</feature>
<dbReference type="GO" id="GO:0030686">
    <property type="term" value="C:90S preribosome"/>
    <property type="evidence" value="ECO:0007669"/>
    <property type="project" value="TreeGrafter"/>
</dbReference>
<dbReference type="RefSeq" id="XP_004367840.1">
    <property type="nucleotide sequence ID" value="XM_004367783.1"/>
</dbReference>
<sequence length="2409" mass="269960">MASILQLQLNQRRQGPLVVPDKSLPAKASLLFDQAKAEHLDLETILNIGTNGLMELRKYDERFAAFEDTLFNPASVSLARPQMSKEAIQKLDKSVEQFLMLLSPYFLLKPAHKAIEWLLRRYQINVHNVTSVIKCILPYHETALFVRVVRLCKLNEEWLFLHNVKKTKTKMDRATLVQNCLKDTHLLNFICELVSKAAPQQEAKSQQVSEVHLTLYVATVLEAIARTAKVTDDFLHVLLPHILTGLKAQNHRNFQMATYMIVAQLSTRTVLAPKLLSTLVKAIAKYATEGTLRTPHYAVFLLVHISNKTSTPGTQLDALTALVYLAQTQTIESLDSALQPLLAFRSLPLLLADLSLKFDTSNFLRLFLTGLLSHCTASDDAHLEVLQYVALENFVPEMITMLLDTYVSSCRDSNLTSEETGNSIKRYLHLIDARYPSQLDTGLNTALQSLRAASNSEGKRSRRKRRNSASKRAENGDAMDETANDKPVEEQVLDFISLTFRGTSHQMLEECSTTLFLALQHPEQQIRLLAVKKVVAQLVNGNVDDEQFDEFIKDALLERLVDDSPQVVWHVFKIYDILLDKIEPEALFKQLSNIITSQNFRADLKTKALETLTGSFLKKNPSYMRVVQSLLFDSLLAQGRKDNLRFFADAINIAAKLASEHKGTIFAGISAAAESVDAPAPSKDKDDATTEAKESPESKRKWVDGAIKGNVLVINALAKNVHSNPATFCPLLTSFVDNDQGKLLTLLVLNKALALDRKDGQGKKRNPIRETLFKVLQDHCSLSDLLSGNGITYQEASKFTQDLSATLESGVPSRELFEHFLLAVRPYFYPVGKPEEEKRQAEHALYLFCLHNITDSFAPKPTDNEFSLIRELFILFISSPSFDLFAPHIKVLASRISAVTSLPLFLSSFLADREDKVLFEDHPLLVQTRCIKLLNTYLMAFLPASTGKDNAADAGTGQMDLEADKNKKKKNKKAAIGAEHMKALKDREPELHETLVRFFVGLENDDKEIRVSSFFALSTLTTLFSCLSATSATSKLLAKFLHTIATRKADFIHDKTFLRKLFGRLLSEETAAASAEEKKDVHHILADSFTAEEKASLRAFVFGFVLPREKTPKYLRLFLLHLLRDVAAPELVAISHDIVHDSMTKLAKGQALSYFDANLLQVVLTSSLKPTTVATFNRCEGAKESKGELREGTKYLAAFLEALKSPASITFSDSDQITQRTEFLVDYVSPRLCILKSLVETNGFHFMAGLSLANKKVLFMQFIEILLESSYIPVSPSAEAAQADEGKKLKDIDINVVDTSKTIIKSIIRAMNLSSDLILRCLQEQITIARNRTKSSQRKETKTAGADNASAVGKKSKSRRTADEDEDGEEEEEAEQASAKRARVCTTKEQEQEAENEKVAAAKSAEERKKELLVMQRLNLILEIILSQVPFVQDKPVLLQPLATLLDILVQGQKREASPEEEDNEYTKQLILSCLESITQHIYVDLHPKAQQDAMDTEERTAATTKKAQTIEKQYKGAPETIVQCIRVTSNTRTQNKALLALGAVATLYPDLVLRHVMPVFTFMGASTIRHDDNYTFTVMQKSLRAILPSMVKQGGIGVSDVLRIFVDNFQHVPLHRRLHLFASVLQTLSLKYLPDLLLLFLVKHITQGPQEQTQKKLDQSVSIDESDLVDLEEETTIPGFCHSLCEKVPVADLCSAFVPLVEIITDNLEEKTSDIAKYYDKSKMTRAQNIELERTVIDFMLDHFASKPFLNSLLNLNPTLIRSMQPIYFSLFKRTLAYAQQCANHANELKGKKGKKVKAQVELWTNQTQGSYEVIRMLNSFMSTPMFIETVSDLLVHPDSQMRQRALELFNEKVEEQKSLQEKKKAGDEGLANSTKLFLDMVPKLTNIIKDKDMAEDMSLTKQTALLSLEMLSRTFAATYPTHFLGATFDVVSAAMRHANPSVQGSALICQAAICLQLGAKMVPKIPKFMPQVVVLLKKIFAPAKTDEATEEALVKDDANLKLLQVSALSALEVTIDGIGQFLSPYLRDIIQTVVPIPDHYSTPQIVAKVGSVLSVLATKVEARLVLPPIYLSSQFFKQAAPSTLSRFASWVGSVLSGMARDTVQTHHDRLFKFFLDFFDYRRLSHVHEKTKKDVKLEKEVASVEDSFIDAFLHMVMKLSELTFKPLFLRVTHWTTDSIFVPYYGYLLDDAVAYLTGTKDVFGEKEESDDEESDEDAVQIIKSSAKKATTSEKAVVKAVVPEKLRVEQKNEFLSLILASLHKCFLYDAENFITPEKFDRLVPALVAQIENNTGSVKDYQARVTEHLIPAISQLAINVGDDKLWKTLNHQVLLTTRSSAAPVRFAGLKVVEAFYQRLGEEFLPLLPETVPFLAELMEDSAMEVEQLSQEVIALINKYLPEGESIASYFQ</sequence>
<dbReference type="KEGG" id="acan:ACA1_287860"/>
<evidence type="ECO:0000259" key="9">
    <source>
        <dbReference type="SMART" id="SM01036"/>
    </source>
</evidence>
<comment type="subcellular location">
    <subcellularLocation>
        <location evidence="1 7">Nucleus</location>
        <location evidence="1 7">Nucleolus</location>
    </subcellularLocation>
</comment>
<dbReference type="GO" id="GO:0030515">
    <property type="term" value="F:snoRNA binding"/>
    <property type="evidence" value="ECO:0007669"/>
    <property type="project" value="TreeGrafter"/>
</dbReference>
<feature type="compositionally biased region" description="Basic residues" evidence="8">
    <location>
        <begin position="460"/>
        <end position="469"/>
    </location>
</feature>
<evidence type="ECO:0000256" key="5">
    <source>
        <dbReference type="ARBA" id="ARBA00023242"/>
    </source>
</evidence>
<dbReference type="SUPFAM" id="SSF48371">
    <property type="entry name" value="ARM repeat"/>
    <property type="match status" value="3"/>
</dbReference>
<dbReference type="VEuPathDB" id="AmoebaDB:ACA1_287860"/>
<gene>
    <name evidence="10" type="ORF">ACA1_287860</name>
</gene>
<protein>
    <recommendedName>
        <fullName evidence="7">HEAT repeat-containing protein 1</fullName>
    </recommendedName>
</protein>
<reference evidence="10 11" key="1">
    <citation type="journal article" date="2013" name="Genome Biol.">
        <title>Genome of Acanthamoeba castellanii highlights extensive lateral gene transfer and early evolution of tyrosine kinase signaling.</title>
        <authorList>
            <person name="Clarke M."/>
            <person name="Lohan A.J."/>
            <person name="Liu B."/>
            <person name="Lagkouvardos I."/>
            <person name="Roy S."/>
            <person name="Zafar N."/>
            <person name="Bertelli C."/>
            <person name="Schilde C."/>
            <person name="Kianianmomeni A."/>
            <person name="Burglin T.R."/>
            <person name="Frech C."/>
            <person name="Turcotte B."/>
            <person name="Kopec K.O."/>
            <person name="Synnott J.M."/>
            <person name="Choo C."/>
            <person name="Paponov I."/>
            <person name="Finkler A."/>
            <person name="Soon Heng Tan C."/>
            <person name="Hutchins A.P."/>
            <person name="Weinmeier T."/>
            <person name="Rattei T."/>
            <person name="Chu J.S."/>
            <person name="Gimenez G."/>
            <person name="Irimia M."/>
            <person name="Rigden D.J."/>
            <person name="Fitzpatrick D.A."/>
            <person name="Lorenzo-Morales J."/>
            <person name="Bateman A."/>
            <person name="Chiu C.H."/>
            <person name="Tang P."/>
            <person name="Hegemann P."/>
            <person name="Fromm H."/>
            <person name="Raoult D."/>
            <person name="Greub G."/>
            <person name="Miranda-Saavedra D."/>
            <person name="Chen N."/>
            <person name="Nash P."/>
            <person name="Ginger M.L."/>
            <person name="Horn M."/>
            <person name="Schaap P."/>
            <person name="Caler L."/>
            <person name="Loftus B."/>
        </authorList>
    </citation>
    <scope>NUCLEOTIDE SEQUENCE [LARGE SCALE GENOMIC DNA]</scope>
    <source>
        <strain evidence="10 11">Neff</strain>
    </source>
</reference>
<evidence type="ECO:0000256" key="2">
    <source>
        <dbReference type="ARBA" id="ARBA00010559"/>
    </source>
</evidence>
<keyword evidence="3 7" id="KW-0690">Ribosome biogenesis</keyword>
<feature type="compositionally biased region" description="Basic and acidic residues" evidence="8">
    <location>
        <begin position="682"/>
        <end position="699"/>
    </location>
</feature>
<dbReference type="STRING" id="1257118.L8HIR6"/>
<dbReference type="OrthoDB" id="31183at2759"/>
<evidence type="ECO:0000256" key="8">
    <source>
        <dbReference type="SAM" id="MobiDB-lite"/>
    </source>
</evidence>
<name>L8HIR6_ACACF</name>
<evidence type="ECO:0000256" key="6">
    <source>
        <dbReference type="ARBA" id="ARBA00023274"/>
    </source>
</evidence>
<dbReference type="PANTHER" id="PTHR13457:SF1">
    <property type="entry name" value="HEAT REPEAT-CONTAINING PROTEIN 1"/>
    <property type="match status" value="1"/>
</dbReference>
<dbReference type="InterPro" id="IPR040191">
    <property type="entry name" value="UTP10"/>
</dbReference>
<evidence type="ECO:0000256" key="4">
    <source>
        <dbReference type="ARBA" id="ARBA00022552"/>
    </source>
</evidence>
<dbReference type="Proteomes" id="UP000011083">
    <property type="component" value="Unassembled WGS sequence"/>
</dbReference>
<dbReference type="Gene3D" id="1.25.10.10">
    <property type="entry name" value="Leucine-rich Repeat Variant"/>
    <property type="match status" value="2"/>
</dbReference>
<comment type="function">
    <text evidence="7">Involved in nucleolar processing of pre-18S ribosomal RNA.</text>
</comment>
<dbReference type="GO" id="GO:0032040">
    <property type="term" value="C:small-subunit processome"/>
    <property type="evidence" value="ECO:0007669"/>
    <property type="project" value="TreeGrafter"/>
</dbReference>
<evidence type="ECO:0000313" key="10">
    <source>
        <dbReference type="EMBL" id="ELR25085.1"/>
    </source>
</evidence>
<feature type="compositionally biased region" description="Basic and acidic residues" evidence="8">
    <location>
        <begin position="1386"/>
        <end position="1405"/>
    </location>
</feature>
<feature type="region of interest" description="Disordered" evidence="8">
    <location>
        <begin position="1332"/>
        <end position="1405"/>
    </location>
</feature>
<comment type="similarity">
    <text evidence="2 7">Belongs to the HEATR1/UTP10 family.</text>
</comment>
<dbReference type="Pfam" id="PF08146">
    <property type="entry name" value="BP28CT"/>
    <property type="match status" value="2"/>
</dbReference>
<dbReference type="GO" id="GO:0000462">
    <property type="term" value="P:maturation of SSU-rRNA from tricistronic rRNA transcript (SSU-rRNA, 5.8S rRNA, LSU-rRNA)"/>
    <property type="evidence" value="ECO:0007669"/>
    <property type="project" value="TreeGrafter"/>
</dbReference>
<dbReference type="GO" id="GO:0034455">
    <property type="term" value="C:t-UTP complex"/>
    <property type="evidence" value="ECO:0007669"/>
    <property type="project" value="TreeGrafter"/>
</dbReference>
<dbReference type="Pfam" id="PF12397">
    <property type="entry name" value="U3snoRNP10"/>
    <property type="match status" value="1"/>
</dbReference>
<dbReference type="SMART" id="SM01036">
    <property type="entry name" value="BP28CT"/>
    <property type="match status" value="1"/>
</dbReference>
<dbReference type="InterPro" id="IPR016024">
    <property type="entry name" value="ARM-type_fold"/>
</dbReference>